<protein>
    <submittedName>
        <fullName evidence="1">DUF3906 family protein</fullName>
    </submittedName>
</protein>
<dbReference type="Pfam" id="PF13046">
    <property type="entry name" value="DUF3906"/>
    <property type="match status" value="1"/>
</dbReference>
<dbReference type="RefSeq" id="WP_088074011.1">
    <property type="nucleotide sequence ID" value="NZ_JAHQCR010000082.1"/>
</dbReference>
<dbReference type="InterPro" id="IPR024998">
    <property type="entry name" value="DUF3906"/>
</dbReference>
<evidence type="ECO:0000313" key="1">
    <source>
        <dbReference type="EMBL" id="MBU9723566.1"/>
    </source>
</evidence>
<organism evidence="1 2">
    <name type="scientific">Evansella alkalicola</name>
    <dbReference type="NCBI Taxonomy" id="745819"/>
    <lineage>
        <taxon>Bacteria</taxon>
        <taxon>Bacillati</taxon>
        <taxon>Bacillota</taxon>
        <taxon>Bacilli</taxon>
        <taxon>Bacillales</taxon>
        <taxon>Bacillaceae</taxon>
        <taxon>Evansella</taxon>
    </lineage>
</organism>
<reference evidence="1 2" key="1">
    <citation type="submission" date="2021-06" db="EMBL/GenBank/DDBJ databases">
        <title>Bacillus sp. RD4P76, an endophyte from a halophyte.</title>
        <authorList>
            <person name="Sun J.-Q."/>
        </authorList>
    </citation>
    <scope>NUCLEOTIDE SEQUENCE [LARGE SCALE GENOMIC DNA]</scope>
    <source>
        <strain evidence="1 2">JCM 17098</strain>
    </source>
</reference>
<accession>A0ABS6JY86</accession>
<comment type="caution">
    <text evidence="1">The sequence shown here is derived from an EMBL/GenBank/DDBJ whole genome shotgun (WGS) entry which is preliminary data.</text>
</comment>
<dbReference type="Proteomes" id="UP000790580">
    <property type="component" value="Unassembled WGS sequence"/>
</dbReference>
<sequence length="71" mass="7974">MQLYKFEAVINENKKVSVVVVAKDDEKAFARAEVEIEANYLKKPSIEELTLTEKKRTSAGAGFVIENEVIT</sequence>
<gene>
    <name evidence="1" type="ORF">KS407_19290</name>
</gene>
<name>A0ABS6JY86_9BACI</name>
<keyword evidence="2" id="KW-1185">Reference proteome</keyword>
<proteinExistence type="predicted"/>
<dbReference type="EMBL" id="JAHQCR010000082">
    <property type="protein sequence ID" value="MBU9723566.1"/>
    <property type="molecule type" value="Genomic_DNA"/>
</dbReference>
<evidence type="ECO:0000313" key="2">
    <source>
        <dbReference type="Proteomes" id="UP000790580"/>
    </source>
</evidence>